<comment type="caution">
    <text evidence="1">The sequence shown here is derived from an EMBL/GenBank/DDBJ whole genome shotgun (WGS) entry which is preliminary data.</text>
</comment>
<name>A0ABS4GX23_9BACL</name>
<organism evidence="1 2">
    <name type="scientific">Ammoniphilus resinae</name>
    <dbReference type="NCBI Taxonomy" id="861532"/>
    <lineage>
        <taxon>Bacteria</taxon>
        <taxon>Bacillati</taxon>
        <taxon>Bacillota</taxon>
        <taxon>Bacilli</taxon>
        <taxon>Bacillales</taxon>
        <taxon>Paenibacillaceae</taxon>
        <taxon>Aneurinibacillus group</taxon>
        <taxon>Ammoniphilus</taxon>
    </lineage>
</organism>
<keyword evidence="2" id="KW-1185">Reference proteome</keyword>
<dbReference type="EMBL" id="JAGGKT010000028">
    <property type="protein sequence ID" value="MBP1934813.1"/>
    <property type="molecule type" value="Genomic_DNA"/>
</dbReference>
<reference evidence="1 2" key="1">
    <citation type="submission" date="2021-03" db="EMBL/GenBank/DDBJ databases">
        <title>Genomic Encyclopedia of Type Strains, Phase IV (KMG-IV): sequencing the most valuable type-strain genomes for metagenomic binning, comparative biology and taxonomic classification.</title>
        <authorList>
            <person name="Goeker M."/>
        </authorList>
    </citation>
    <scope>NUCLEOTIDE SEQUENCE [LARGE SCALE GENOMIC DNA]</scope>
    <source>
        <strain evidence="1 2">DSM 24738</strain>
    </source>
</reference>
<dbReference type="InterPro" id="IPR021109">
    <property type="entry name" value="Peptidase_aspartic_dom_sf"/>
</dbReference>
<dbReference type="SUPFAM" id="SSF50630">
    <property type="entry name" value="Acid proteases"/>
    <property type="match status" value="1"/>
</dbReference>
<dbReference type="Gene3D" id="2.40.70.10">
    <property type="entry name" value="Acid Proteases"/>
    <property type="match status" value="1"/>
</dbReference>
<evidence type="ECO:0000313" key="2">
    <source>
        <dbReference type="Proteomes" id="UP001519343"/>
    </source>
</evidence>
<accession>A0ABS4GX23</accession>
<dbReference type="Proteomes" id="UP001519343">
    <property type="component" value="Unassembled WGS sequence"/>
</dbReference>
<proteinExistence type="predicted"/>
<dbReference type="RefSeq" id="WP_209812791.1">
    <property type="nucleotide sequence ID" value="NZ_JAGGKT010000028.1"/>
</dbReference>
<evidence type="ECO:0000313" key="1">
    <source>
        <dbReference type="EMBL" id="MBP1934813.1"/>
    </source>
</evidence>
<protein>
    <recommendedName>
        <fullName evidence="3">Aspartyl protease</fullName>
    </recommendedName>
</protein>
<sequence>MKIIMKEGLPIVSLTLRYQGGNMCLDNILLDTGCATTIFDTDEVEPIGLVIDRANERPKRMYGVGGESELCYEQVVSDLVIDDCLLHRFPLQLGITKETYGFNGILGADFMMKTGLIVDFHEMLTRKKK</sequence>
<evidence type="ECO:0008006" key="3">
    <source>
        <dbReference type="Google" id="ProtNLM"/>
    </source>
</evidence>
<gene>
    <name evidence="1" type="ORF">J2Z37_004833</name>
</gene>